<proteinExistence type="predicted"/>
<organism evidence="1">
    <name type="scientific">Serratia fonticola</name>
    <dbReference type="NCBI Taxonomy" id="47917"/>
    <lineage>
        <taxon>Bacteria</taxon>
        <taxon>Pseudomonadati</taxon>
        <taxon>Pseudomonadota</taxon>
        <taxon>Gammaproteobacteria</taxon>
        <taxon>Enterobacterales</taxon>
        <taxon>Yersiniaceae</taxon>
        <taxon>Serratia</taxon>
    </lineage>
</organism>
<name>A0A4U9TW46_SERFO</name>
<reference evidence="1" key="1">
    <citation type="submission" date="2019-05" db="EMBL/GenBank/DDBJ databases">
        <authorList>
            <consortium name="Pathogen Informatics"/>
        </authorList>
    </citation>
    <scope>NUCLEOTIDE SEQUENCE [LARGE SCALE GENOMIC DNA]</scope>
    <source>
        <strain evidence="1">NCTC12965</strain>
    </source>
</reference>
<evidence type="ECO:0000313" key="1">
    <source>
        <dbReference type="EMBL" id="VTR20604.1"/>
    </source>
</evidence>
<protein>
    <submittedName>
        <fullName evidence="1">2-keto-3-deoxy-galactonokinase</fullName>
    </submittedName>
</protein>
<dbReference type="AlphaFoldDB" id="A0A4U9TW46"/>
<sequence>MFIVIDSGSSTTRIYLLAFADSKIIDKITIDEGVNSTVTHGNNNLLRQEMVRGVTELLARNGKAQQDITFIIASGMITSNLGFA</sequence>
<keyword evidence="1" id="KW-0808">Transferase</keyword>
<accession>A0A4U9TW46</accession>
<dbReference type="Gene3D" id="3.30.420.300">
    <property type="entry name" value="2-keto-3-deoxy-galactonokinase, substrate binding domain"/>
    <property type="match status" value="1"/>
</dbReference>
<dbReference type="InterPro" id="IPR042258">
    <property type="entry name" value="DGOK_N"/>
</dbReference>
<keyword evidence="1" id="KW-0418">Kinase</keyword>
<gene>
    <name evidence="1" type="ORF">NCTC12965_01049</name>
</gene>
<dbReference type="EMBL" id="CABEEZ010000021">
    <property type="protein sequence ID" value="VTR20604.1"/>
    <property type="molecule type" value="Genomic_DNA"/>
</dbReference>
<dbReference type="GO" id="GO:0016301">
    <property type="term" value="F:kinase activity"/>
    <property type="evidence" value="ECO:0007669"/>
    <property type="project" value="UniProtKB-KW"/>
</dbReference>